<sequence>MADPKKPNGIPNSIIDLLVTDIFKKNGINTDEVKVKITDDKKQAIKELVEDLSKQVDSFLNTNNSNKKNPDQK</sequence>
<name>A0A740PVD5_SALTM</name>
<organism evidence="1">
    <name type="scientific">Salmonella enterica subsp. enterica serovar Typhimurium var. 5-</name>
    <dbReference type="NCBI Taxonomy" id="1620419"/>
    <lineage>
        <taxon>Bacteria</taxon>
        <taxon>Pseudomonadati</taxon>
        <taxon>Pseudomonadota</taxon>
        <taxon>Gammaproteobacteria</taxon>
        <taxon>Enterobacterales</taxon>
        <taxon>Enterobacteriaceae</taxon>
        <taxon>Salmonella</taxon>
    </lineage>
</organism>
<comment type="caution">
    <text evidence="1">The sequence shown here is derived from an EMBL/GenBank/DDBJ whole genome shotgun (WGS) entry which is preliminary data.</text>
</comment>
<proteinExistence type="predicted"/>
<reference evidence="1" key="2">
    <citation type="submission" date="2018-07" db="EMBL/GenBank/DDBJ databases">
        <authorList>
            <consortium name="NCBI Pathogen Detection Project"/>
        </authorList>
    </citation>
    <scope>NUCLEOTIDE SEQUENCE</scope>
    <source>
        <strain evidence="1">N26921</strain>
    </source>
</reference>
<dbReference type="EMBL" id="DAATVL010000095">
    <property type="protein sequence ID" value="HAF0292632.1"/>
    <property type="molecule type" value="Genomic_DNA"/>
</dbReference>
<evidence type="ECO:0000313" key="1">
    <source>
        <dbReference type="EMBL" id="HAF0292632.1"/>
    </source>
</evidence>
<keyword evidence="1" id="KW-0167">Capsid protein</keyword>
<protein>
    <submittedName>
        <fullName evidence="1">Spore coat protein</fullName>
    </submittedName>
</protein>
<gene>
    <name evidence="1" type="ORF">G9C53_005040</name>
</gene>
<accession>A0A740PVD5</accession>
<dbReference type="AlphaFoldDB" id="A0A740PVD5"/>
<reference evidence="1" key="1">
    <citation type="journal article" date="2018" name="Genome Biol.">
        <title>SKESA: strategic k-mer extension for scrupulous assemblies.</title>
        <authorList>
            <person name="Souvorov A."/>
            <person name="Agarwala R."/>
            <person name="Lipman D.J."/>
        </authorList>
    </citation>
    <scope>NUCLEOTIDE SEQUENCE</scope>
    <source>
        <strain evidence="1">N26921</strain>
    </source>
</reference>
<keyword evidence="1" id="KW-0946">Virion</keyword>